<gene>
    <name evidence="8" type="ORF">CLV68_3342</name>
</gene>
<evidence type="ECO:0000259" key="7">
    <source>
        <dbReference type="Pfam" id="PF08281"/>
    </source>
</evidence>
<dbReference type="PANTHER" id="PTHR43133">
    <property type="entry name" value="RNA POLYMERASE ECF-TYPE SIGMA FACTO"/>
    <property type="match status" value="1"/>
</dbReference>
<accession>A0A421B366</accession>
<dbReference type="Gene3D" id="1.10.10.10">
    <property type="entry name" value="Winged helix-like DNA-binding domain superfamily/Winged helix DNA-binding domain"/>
    <property type="match status" value="1"/>
</dbReference>
<evidence type="ECO:0000256" key="5">
    <source>
        <dbReference type="ARBA" id="ARBA00023163"/>
    </source>
</evidence>
<dbReference type="SUPFAM" id="SSF88659">
    <property type="entry name" value="Sigma3 and sigma4 domains of RNA polymerase sigma factors"/>
    <property type="match status" value="1"/>
</dbReference>
<dbReference type="Gene3D" id="1.10.1740.10">
    <property type="match status" value="1"/>
</dbReference>
<dbReference type="Proteomes" id="UP000282454">
    <property type="component" value="Unassembled WGS sequence"/>
</dbReference>
<dbReference type="InterPro" id="IPR014284">
    <property type="entry name" value="RNA_pol_sigma-70_dom"/>
</dbReference>
<dbReference type="InterPro" id="IPR013324">
    <property type="entry name" value="RNA_pol_sigma_r3/r4-like"/>
</dbReference>
<organism evidence="8 9">
    <name type="scientific">Actinokineospora cianjurensis</name>
    <dbReference type="NCBI Taxonomy" id="585224"/>
    <lineage>
        <taxon>Bacteria</taxon>
        <taxon>Bacillati</taxon>
        <taxon>Actinomycetota</taxon>
        <taxon>Actinomycetes</taxon>
        <taxon>Pseudonocardiales</taxon>
        <taxon>Pseudonocardiaceae</taxon>
        <taxon>Actinokineospora</taxon>
    </lineage>
</organism>
<proteinExistence type="inferred from homology"/>
<evidence type="ECO:0000256" key="2">
    <source>
        <dbReference type="ARBA" id="ARBA00023015"/>
    </source>
</evidence>
<dbReference type="CDD" id="cd06171">
    <property type="entry name" value="Sigma70_r4"/>
    <property type="match status" value="1"/>
</dbReference>
<reference evidence="8 9" key="1">
    <citation type="submission" date="2018-10" db="EMBL/GenBank/DDBJ databases">
        <title>Genomic Encyclopedia of Archaeal and Bacterial Type Strains, Phase II (KMG-II): from individual species to whole genera.</title>
        <authorList>
            <person name="Goeker M."/>
        </authorList>
    </citation>
    <scope>NUCLEOTIDE SEQUENCE [LARGE SCALE GENOMIC DNA]</scope>
    <source>
        <strain evidence="8 9">DSM 45657</strain>
    </source>
</reference>
<comment type="similarity">
    <text evidence="1">Belongs to the sigma-70 factor family. ECF subfamily.</text>
</comment>
<dbReference type="InterPro" id="IPR013249">
    <property type="entry name" value="RNA_pol_sigma70_r4_t2"/>
</dbReference>
<feature type="domain" description="RNA polymerase sigma-70 region 2" evidence="6">
    <location>
        <begin position="36"/>
        <end position="101"/>
    </location>
</feature>
<dbReference type="SUPFAM" id="SSF88946">
    <property type="entry name" value="Sigma2 domain of RNA polymerase sigma factors"/>
    <property type="match status" value="1"/>
</dbReference>
<dbReference type="GO" id="GO:0006352">
    <property type="term" value="P:DNA-templated transcription initiation"/>
    <property type="evidence" value="ECO:0007669"/>
    <property type="project" value="InterPro"/>
</dbReference>
<keyword evidence="9" id="KW-1185">Reference proteome</keyword>
<comment type="caution">
    <text evidence="8">The sequence shown here is derived from an EMBL/GenBank/DDBJ whole genome shotgun (WGS) entry which is preliminary data.</text>
</comment>
<dbReference type="InterPro" id="IPR036388">
    <property type="entry name" value="WH-like_DNA-bd_sf"/>
</dbReference>
<dbReference type="InterPro" id="IPR039425">
    <property type="entry name" value="RNA_pol_sigma-70-like"/>
</dbReference>
<dbReference type="AlphaFoldDB" id="A0A421B366"/>
<dbReference type="Pfam" id="PF08281">
    <property type="entry name" value="Sigma70_r4_2"/>
    <property type="match status" value="1"/>
</dbReference>
<evidence type="ECO:0000256" key="1">
    <source>
        <dbReference type="ARBA" id="ARBA00010641"/>
    </source>
</evidence>
<evidence type="ECO:0000313" key="8">
    <source>
        <dbReference type="EMBL" id="RLK58862.1"/>
    </source>
</evidence>
<protein>
    <submittedName>
        <fullName evidence="8">RNA polymerase sigma factor (Sigma-70 family)</fullName>
    </submittedName>
</protein>
<name>A0A421B366_9PSEU</name>
<feature type="domain" description="RNA polymerase sigma factor 70 region 4 type 2" evidence="7">
    <location>
        <begin position="206"/>
        <end position="255"/>
    </location>
</feature>
<evidence type="ECO:0000256" key="3">
    <source>
        <dbReference type="ARBA" id="ARBA00023082"/>
    </source>
</evidence>
<evidence type="ECO:0000259" key="6">
    <source>
        <dbReference type="Pfam" id="PF04542"/>
    </source>
</evidence>
<dbReference type="Pfam" id="PF04542">
    <property type="entry name" value="Sigma70_r2"/>
    <property type="match status" value="1"/>
</dbReference>
<dbReference type="InterPro" id="IPR007627">
    <property type="entry name" value="RNA_pol_sigma70_r2"/>
</dbReference>
<dbReference type="InterPro" id="IPR013325">
    <property type="entry name" value="RNA_pol_sigma_r2"/>
</dbReference>
<dbReference type="OrthoDB" id="160825at2"/>
<evidence type="ECO:0000313" key="9">
    <source>
        <dbReference type="Proteomes" id="UP000282454"/>
    </source>
</evidence>
<keyword evidence="4" id="KW-0238">DNA-binding</keyword>
<keyword evidence="5" id="KW-0804">Transcription</keyword>
<dbReference type="GO" id="GO:0003677">
    <property type="term" value="F:DNA binding"/>
    <property type="evidence" value="ECO:0007669"/>
    <property type="project" value="UniProtKB-KW"/>
</dbReference>
<sequence>MTDQTHDTDGLVSSVMAAVLGDPRAIERVLAITRQFVVPYCRARIGSQNRTFASADDIAQEVCLAVLTALPGYRDQERPFLALIYGIAAHKVADAYRAANRDTPGTIDINAVHFAPDPDHQAVLADELRLLGHESDGSTRRLGESGVSELMARSSFGTRSAQAARTRGSRHNLDDRAAKLVTGVLRSHDSNAEDDAMRTDLPTRMGELLRMLPDKHREIVILRIVIGLSVEETAQAIGSTPGAVRVAQHRALARLRTFLGTEEESDARSSH</sequence>
<evidence type="ECO:0000256" key="4">
    <source>
        <dbReference type="ARBA" id="ARBA00023125"/>
    </source>
</evidence>
<dbReference type="GO" id="GO:0016987">
    <property type="term" value="F:sigma factor activity"/>
    <property type="evidence" value="ECO:0007669"/>
    <property type="project" value="UniProtKB-KW"/>
</dbReference>
<keyword evidence="3" id="KW-0731">Sigma factor</keyword>
<keyword evidence="2" id="KW-0805">Transcription regulation</keyword>
<dbReference type="EMBL" id="RCDD01000002">
    <property type="protein sequence ID" value="RLK58862.1"/>
    <property type="molecule type" value="Genomic_DNA"/>
</dbReference>
<dbReference type="NCBIfam" id="TIGR02937">
    <property type="entry name" value="sigma70-ECF"/>
    <property type="match status" value="1"/>
</dbReference>
<dbReference type="PANTHER" id="PTHR43133:SF58">
    <property type="entry name" value="ECF RNA POLYMERASE SIGMA FACTOR SIGD"/>
    <property type="match status" value="1"/>
</dbReference>